<keyword evidence="3" id="KW-1185">Reference proteome</keyword>
<dbReference type="GO" id="GO:0016787">
    <property type="term" value="F:hydrolase activity"/>
    <property type="evidence" value="ECO:0007669"/>
    <property type="project" value="UniProtKB-KW"/>
</dbReference>
<proteinExistence type="predicted"/>
<dbReference type="PANTHER" id="PTHR43194">
    <property type="entry name" value="HYDROLASE ALPHA/BETA FOLD FAMILY"/>
    <property type="match status" value="1"/>
</dbReference>
<feature type="domain" description="AB hydrolase-1" evidence="1">
    <location>
        <begin position="20"/>
        <end position="245"/>
    </location>
</feature>
<accession>A0ABW9NXK1</accession>
<dbReference type="PRINTS" id="PR00111">
    <property type="entry name" value="ABHYDROLASE"/>
</dbReference>
<dbReference type="EMBL" id="VDEQ01000230">
    <property type="protein sequence ID" value="MQS38002.1"/>
    <property type="molecule type" value="Genomic_DNA"/>
</dbReference>
<dbReference type="SUPFAM" id="SSF53474">
    <property type="entry name" value="alpha/beta-Hydrolases"/>
    <property type="match status" value="1"/>
</dbReference>
<dbReference type="Proteomes" id="UP000460558">
    <property type="component" value="Unassembled WGS sequence"/>
</dbReference>
<dbReference type="PANTHER" id="PTHR43194:SF5">
    <property type="entry name" value="PIMELOYL-[ACYL-CARRIER PROTEIN] METHYL ESTER ESTERASE"/>
    <property type="match status" value="1"/>
</dbReference>
<evidence type="ECO:0000313" key="3">
    <source>
        <dbReference type="Proteomes" id="UP000460558"/>
    </source>
</evidence>
<name>A0ABW9NXK1_9ACTN</name>
<evidence type="ECO:0000313" key="2">
    <source>
        <dbReference type="EMBL" id="MQS38002.1"/>
    </source>
</evidence>
<protein>
    <submittedName>
        <fullName evidence="2">Alpha/beta fold hydrolase</fullName>
    </submittedName>
</protein>
<organism evidence="2 3">
    <name type="scientific">Streptomyces katsurahamanus</name>
    <dbReference type="NCBI Taxonomy" id="2577098"/>
    <lineage>
        <taxon>Bacteria</taxon>
        <taxon>Bacillati</taxon>
        <taxon>Actinomycetota</taxon>
        <taxon>Actinomycetes</taxon>
        <taxon>Kitasatosporales</taxon>
        <taxon>Streptomycetaceae</taxon>
        <taxon>Streptomyces</taxon>
    </lineage>
</organism>
<dbReference type="Pfam" id="PF00561">
    <property type="entry name" value="Abhydrolase_1"/>
    <property type="match status" value="1"/>
</dbReference>
<gene>
    <name evidence="2" type="ORF">FFZ77_20975</name>
</gene>
<evidence type="ECO:0000259" key="1">
    <source>
        <dbReference type="Pfam" id="PF00561"/>
    </source>
</evidence>
<dbReference type="InterPro" id="IPR000073">
    <property type="entry name" value="AB_hydrolase_1"/>
</dbReference>
<dbReference type="InterPro" id="IPR029058">
    <property type="entry name" value="AB_hydrolase_fold"/>
</dbReference>
<keyword evidence="2" id="KW-0378">Hydrolase</keyword>
<dbReference type="RefSeq" id="WP_153485152.1">
    <property type="nucleotide sequence ID" value="NZ_VDEQ01000230.1"/>
</dbReference>
<sequence>MTATTPAPYARAVRGSGPGLVVAHGAGGGVEANYGPIMEGLAAQRTVVGVDYPGSGDTPATTAPLDLDQLRDQLVAAADAEGLDTFALSGYSLGGPVAMRLAARHPERVTSLILSATFAHPNTRTDLALALWERLLLTGDPTLAAQYATLLAMGAPALNSLTPAQVDAAVKETAATAAPAAARQVGLARRVDVREDVATLTVPTLVIVTTADAMVPPAIQRQLAAALPDATVAEIATGHMPFVEQPAQWLKLITEFLGRHSHA</sequence>
<comment type="caution">
    <text evidence="2">The sequence shown here is derived from an EMBL/GenBank/DDBJ whole genome shotgun (WGS) entry which is preliminary data.</text>
</comment>
<dbReference type="InterPro" id="IPR050228">
    <property type="entry name" value="Carboxylesterase_BioH"/>
</dbReference>
<dbReference type="Gene3D" id="3.40.50.1820">
    <property type="entry name" value="alpha/beta hydrolase"/>
    <property type="match status" value="1"/>
</dbReference>
<reference evidence="2 3" key="1">
    <citation type="submission" date="2019-06" db="EMBL/GenBank/DDBJ databases">
        <title>Comparative genomics and metabolomics analyses of clavulanic acid producing Streptomyces species provides insight into specialized metabolism and evolution of beta-lactam biosynthetic gene clusters.</title>
        <authorList>
            <person name="Moore M.A."/>
            <person name="Cruz-Morales P."/>
            <person name="Barona Gomez F."/>
            <person name="Kapil T."/>
        </authorList>
    </citation>
    <scope>NUCLEOTIDE SEQUENCE [LARGE SCALE GENOMIC DNA]</scope>
    <source>
        <strain evidence="2 3">T-272</strain>
    </source>
</reference>